<accession>A0A8S2ZEM8</accession>
<proteinExistence type="predicted"/>
<reference evidence="1" key="1">
    <citation type="submission" date="2021-02" db="EMBL/GenBank/DDBJ databases">
        <authorList>
            <person name="Nowell W R."/>
        </authorList>
    </citation>
    <scope>NUCLEOTIDE SEQUENCE</scope>
</reference>
<gene>
    <name evidence="1" type="ORF">SMN809_LOCUS40050</name>
</gene>
<evidence type="ECO:0000313" key="1">
    <source>
        <dbReference type="EMBL" id="CAF4624814.1"/>
    </source>
</evidence>
<feature type="non-terminal residue" evidence="1">
    <location>
        <position position="67"/>
    </location>
</feature>
<dbReference type="EMBL" id="CAJOBI010109215">
    <property type="protein sequence ID" value="CAF4624814.1"/>
    <property type="molecule type" value="Genomic_DNA"/>
</dbReference>
<dbReference type="Proteomes" id="UP000676336">
    <property type="component" value="Unassembled WGS sequence"/>
</dbReference>
<sequence>MEEEEFEENAGNNDDFTEDVVASTGLGLSFEKRLERLSQSDRIDQLYGCLRYSAFEERIGWLYNLQP</sequence>
<protein>
    <submittedName>
        <fullName evidence="1">Uncharacterized protein</fullName>
    </submittedName>
</protein>
<dbReference type="AlphaFoldDB" id="A0A8S2ZEM8"/>
<organism evidence="1 2">
    <name type="scientific">Rotaria magnacalcarata</name>
    <dbReference type="NCBI Taxonomy" id="392030"/>
    <lineage>
        <taxon>Eukaryota</taxon>
        <taxon>Metazoa</taxon>
        <taxon>Spiralia</taxon>
        <taxon>Gnathifera</taxon>
        <taxon>Rotifera</taxon>
        <taxon>Eurotatoria</taxon>
        <taxon>Bdelloidea</taxon>
        <taxon>Philodinida</taxon>
        <taxon>Philodinidae</taxon>
        <taxon>Rotaria</taxon>
    </lineage>
</organism>
<evidence type="ECO:0000313" key="2">
    <source>
        <dbReference type="Proteomes" id="UP000676336"/>
    </source>
</evidence>
<name>A0A8S2ZEM8_9BILA</name>
<comment type="caution">
    <text evidence="1">The sequence shown here is derived from an EMBL/GenBank/DDBJ whole genome shotgun (WGS) entry which is preliminary data.</text>
</comment>